<dbReference type="EMBL" id="MU853407">
    <property type="protein sequence ID" value="KAK4134989.1"/>
    <property type="molecule type" value="Genomic_DNA"/>
</dbReference>
<evidence type="ECO:0000313" key="2">
    <source>
        <dbReference type="EMBL" id="KAK4134989.1"/>
    </source>
</evidence>
<accession>A0AAN6ULK8</accession>
<dbReference type="AlphaFoldDB" id="A0AAN6ULK8"/>
<evidence type="ECO:0000313" key="3">
    <source>
        <dbReference type="Proteomes" id="UP001304895"/>
    </source>
</evidence>
<organism evidence="2 3">
    <name type="scientific">Trichocladium antarcticum</name>
    <dbReference type="NCBI Taxonomy" id="1450529"/>
    <lineage>
        <taxon>Eukaryota</taxon>
        <taxon>Fungi</taxon>
        <taxon>Dikarya</taxon>
        <taxon>Ascomycota</taxon>
        <taxon>Pezizomycotina</taxon>
        <taxon>Sordariomycetes</taxon>
        <taxon>Sordariomycetidae</taxon>
        <taxon>Sordariales</taxon>
        <taxon>Chaetomiaceae</taxon>
        <taxon>Trichocladium</taxon>
    </lineage>
</organism>
<reference evidence="2" key="1">
    <citation type="journal article" date="2023" name="Mol. Phylogenet. Evol.">
        <title>Genome-scale phylogeny and comparative genomics of the fungal order Sordariales.</title>
        <authorList>
            <person name="Hensen N."/>
            <person name="Bonometti L."/>
            <person name="Westerberg I."/>
            <person name="Brannstrom I.O."/>
            <person name="Guillou S."/>
            <person name="Cros-Aarteil S."/>
            <person name="Calhoun S."/>
            <person name="Haridas S."/>
            <person name="Kuo A."/>
            <person name="Mondo S."/>
            <person name="Pangilinan J."/>
            <person name="Riley R."/>
            <person name="LaButti K."/>
            <person name="Andreopoulos B."/>
            <person name="Lipzen A."/>
            <person name="Chen C."/>
            <person name="Yan M."/>
            <person name="Daum C."/>
            <person name="Ng V."/>
            <person name="Clum A."/>
            <person name="Steindorff A."/>
            <person name="Ohm R.A."/>
            <person name="Martin F."/>
            <person name="Silar P."/>
            <person name="Natvig D.O."/>
            <person name="Lalanne C."/>
            <person name="Gautier V."/>
            <person name="Ament-Velasquez S.L."/>
            <person name="Kruys A."/>
            <person name="Hutchinson M.I."/>
            <person name="Powell A.J."/>
            <person name="Barry K."/>
            <person name="Miller A.N."/>
            <person name="Grigoriev I.V."/>
            <person name="Debuchy R."/>
            <person name="Gladieux P."/>
            <person name="Hiltunen Thoren M."/>
            <person name="Johannesson H."/>
        </authorList>
    </citation>
    <scope>NUCLEOTIDE SEQUENCE</scope>
    <source>
        <strain evidence="2">CBS 123565</strain>
    </source>
</reference>
<dbReference type="Proteomes" id="UP001304895">
    <property type="component" value="Unassembled WGS sequence"/>
</dbReference>
<comment type="caution">
    <text evidence="2">The sequence shown here is derived from an EMBL/GenBank/DDBJ whole genome shotgun (WGS) entry which is preliminary data.</text>
</comment>
<gene>
    <name evidence="2" type="ORF">BT67DRAFT_367579</name>
</gene>
<reference evidence="2" key="2">
    <citation type="submission" date="2023-05" db="EMBL/GenBank/DDBJ databases">
        <authorList>
            <consortium name="Lawrence Berkeley National Laboratory"/>
            <person name="Steindorff A."/>
            <person name="Hensen N."/>
            <person name="Bonometti L."/>
            <person name="Westerberg I."/>
            <person name="Brannstrom I.O."/>
            <person name="Guillou S."/>
            <person name="Cros-Aarteil S."/>
            <person name="Calhoun S."/>
            <person name="Haridas S."/>
            <person name="Kuo A."/>
            <person name="Mondo S."/>
            <person name="Pangilinan J."/>
            <person name="Riley R."/>
            <person name="Labutti K."/>
            <person name="Andreopoulos B."/>
            <person name="Lipzen A."/>
            <person name="Chen C."/>
            <person name="Yanf M."/>
            <person name="Daum C."/>
            <person name="Ng V."/>
            <person name="Clum A."/>
            <person name="Ohm R."/>
            <person name="Martin F."/>
            <person name="Silar P."/>
            <person name="Natvig D."/>
            <person name="Lalanne C."/>
            <person name="Gautier V."/>
            <person name="Ament-Velasquez S.L."/>
            <person name="Kruys A."/>
            <person name="Hutchinson M.I."/>
            <person name="Powell A.J."/>
            <person name="Barry K."/>
            <person name="Miller A.N."/>
            <person name="Grigoriev I.V."/>
            <person name="Debuchy R."/>
            <person name="Gladieux P."/>
            <person name="Thoren M.H."/>
            <person name="Johannesson H."/>
        </authorList>
    </citation>
    <scope>NUCLEOTIDE SEQUENCE</scope>
    <source>
        <strain evidence="2">CBS 123565</strain>
    </source>
</reference>
<feature type="compositionally biased region" description="Polar residues" evidence="1">
    <location>
        <begin position="1"/>
        <end position="13"/>
    </location>
</feature>
<name>A0AAN6ULK8_9PEZI</name>
<feature type="region of interest" description="Disordered" evidence="1">
    <location>
        <begin position="1"/>
        <end position="28"/>
    </location>
</feature>
<keyword evidence="3" id="KW-1185">Reference proteome</keyword>
<sequence>RSQPSGTTTLSQSPNPPSEMQQRRDESKWRLRLEHQASLPHYQFNVQSTEELDRL</sequence>
<protein>
    <submittedName>
        <fullName evidence="2">Uncharacterized protein</fullName>
    </submittedName>
</protein>
<feature type="non-terminal residue" evidence="2">
    <location>
        <position position="55"/>
    </location>
</feature>
<proteinExistence type="predicted"/>
<feature type="non-terminal residue" evidence="2">
    <location>
        <position position="1"/>
    </location>
</feature>
<evidence type="ECO:0000256" key="1">
    <source>
        <dbReference type="SAM" id="MobiDB-lite"/>
    </source>
</evidence>